<dbReference type="AlphaFoldDB" id="A0A0V1FP77"/>
<proteinExistence type="predicted"/>
<evidence type="ECO:0000313" key="2">
    <source>
        <dbReference type="Proteomes" id="UP000054995"/>
    </source>
</evidence>
<dbReference type="EMBL" id="JYDT01000049">
    <property type="protein sequence ID" value="KRY87865.1"/>
    <property type="molecule type" value="Genomic_DNA"/>
</dbReference>
<gene>
    <name evidence="1" type="ORF">T4D_14739</name>
</gene>
<comment type="caution">
    <text evidence="1">The sequence shown here is derived from an EMBL/GenBank/DDBJ whole genome shotgun (WGS) entry which is preliminary data.</text>
</comment>
<sequence>MHTSRYLIIYEVSFVINTQNGSAIYFQCSFETAYQIHPVFLYKVSKKDQSYKIFLASANDVCNYHVKILSDESVKEERCNLPMPWINNGKE</sequence>
<protein>
    <submittedName>
        <fullName evidence="1">Uncharacterized protein</fullName>
    </submittedName>
</protein>
<organism evidence="1 2">
    <name type="scientific">Trichinella pseudospiralis</name>
    <name type="common">Parasitic roundworm</name>
    <dbReference type="NCBI Taxonomy" id="6337"/>
    <lineage>
        <taxon>Eukaryota</taxon>
        <taxon>Metazoa</taxon>
        <taxon>Ecdysozoa</taxon>
        <taxon>Nematoda</taxon>
        <taxon>Enoplea</taxon>
        <taxon>Dorylaimia</taxon>
        <taxon>Trichinellida</taxon>
        <taxon>Trichinellidae</taxon>
        <taxon>Trichinella</taxon>
    </lineage>
</organism>
<reference evidence="1 2" key="1">
    <citation type="submission" date="2015-01" db="EMBL/GenBank/DDBJ databases">
        <title>Evolution of Trichinella species and genotypes.</title>
        <authorList>
            <person name="Korhonen P.K."/>
            <person name="Edoardo P."/>
            <person name="Giuseppe L.R."/>
            <person name="Gasser R.B."/>
        </authorList>
    </citation>
    <scope>NUCLEOTIDE SEQUENCE [LARGE SCALE GENOMIC DNA]</scope>
    <source>
        <strain evidence="1">ISS470</strain>
    </source>
</reference>
<dbReference type="Proteomes" id="UP000054995">
    <property type="component" value="Unassembled WGS sequence"/>
</dbReference>
<keyword evidence="2" id="KW-1185">Reference proteome</keyword>
<accession>A0A0V1FP77</accession>
<evidence type="ECO:0000313" key="1">
    <source>
        <dbReference type="EMBL" id="KRY87865.1"/>
    </source>
</evidence>
<name>A0A0V1FP77_TRIPS</name>